<evidence type="ECO:0000313" key="3">
    <source>
        <dbReference type="Proteomes" id="UP001642360"/>
    </source>
</evidence>
<protein>
    <submittedName>
        <fullName evidence="2">Uncharacterized protein</fullName>
    </submittedName>
</protein>
<sequence length="77" mass="8663">MRCSGGDGKLEVGVVGAVVKGREAVGVRDEGLGWGGEWGFVEEWEFEEFSAGGEIWEGEENGEEEREEKDWWGERRQ</sequence>
<evidence type="ECO:0000313" key="2">
    <source>
        <dbReference type="EMBL" id="CAK9141349.1"/>
    </source>
</evidence>
<reference evidence="2 3" key="1">
    <citation type="submission" date="2024-02" db="EMBL/GenBank/DDBJ databases">
        <authorList>
            <person name="Vignale AGUSTIN F."/>
            <person name="Sosa J E."/>
            <person name="Modenutti C."/>
        </authorList>
    </citation>
    <scope>NUCLEOTIDE SEQUENCE [LARGE SCALE GENOMIC DNA]</scope>
</reference>
<organism evidence="2 3">
    <name type="scientific">Ilex paraguariensis</name>
    <name type="common">yerba mate</name>
    <dbReference type="NCBI Taxonomy" id="185542"/>
    <lineage>
        <taxon>Eukaryota</taxon>
        <taxon>Viridiplantae</taxon>
        <taxon>Streptophyta</taxon>
        <taxon>Embryophyta</taxon>
        <taxon>Tracheophyta</taxon>
        <taxon>Spermatophyta</taxon>
        <taxon>Magnoliopsida</taxon>
        <taxon>eudicotyledons</taxon>
        <taxon>Gunneridae</taxon>
        <taxon>Pentapetalae</taxon>
        <taxon>asterids</taxon>
        <taxon>campanulids</taxon>
        <taxon>Aquifoliales</taxon>
        <taxon>Aquifoliaceae</taxon>
        <taxon>Ilex</taxon>
    </lineage>
</organism>
<dbReference type="AlphaFoldDB" id="A0ABC8R8M5"/>
<feature type="compositionally biased region" description="Basic and acidic residues" evidence="1">
    <location>
        <begin position="68"/>
        <end position="77"/>
    </location>
</feature>
<dbReference type="Proteomes" id="UP001642360">
    <property type="component" value="Unassembled WGS sequence"/>
</dbReference>
<keyword evidence="3" id="KW-1185">Reference proteome</keyword>
<evidence type="ECO:0000256" key="1">
    <source>
        <dbReference type="SAM" id="MobiDB-lite"/>
    </source>
</evidence>
<dbReference type="EMBL" id="CAUOFW020001127">
    <property type="protein sequence ID" value="CAK9141349.1"/>
    <property type="molecule type" value="Genomic_DNA"/>
</dbReference>
<name>A0ABC8R8M5_9AQUA</name>
<gene>
    <name evidence="2" type="ORF">ILEXP_LOCUS8929</name>
</gene>
<accession>A0ABC8R8M5</accession>
<feature type="compositionally biased region" description="Acidic residues" evidence="1">
    <location>
        <begin position="56"/>
        <end position="67"/>
    </location>
</feature>
<feature type="region of interest" description="Disordered" evidence="1">
    <location>
        <begin position="52"/>
        <end position="77"/>
    </location>
</feature>
<proteinExistence type="predicted"/>
<comment type="caution">
    <text evidence="2">The sequence shown here is derived from an EMBL/GenBank/DDBJ whole genome shotgun (WGS) entry which is preliminary data.</text>
</comment>